<proteinExistence type="predicted"/>
<accession>A0A8S5PS89</accession>
<protein>
    <submittedName>
        <fullName evidence="1">Uncharacterized protein</fullName>
    </submittedName>
</protein>
<dbReference type="EMBL" id="BK015491">
    <property type="protein sequence ID" value="DAE09664.1"/>
    <property type="molecule type" value="Genomic_DNA"/>
</dbReference>
<evidence type="ECO:0000313" key="1">
    <source>
        <dbReference type="EMBL" id="DAE09664.1"/>
    </source>
</evidence>
<name>A0A8S5PS89_9CAUD</name>
<organism evidence="1">
    <name type="scientific">Myoviridae sp. ctjhW4</name>
    <dbReference type="NCBI Taxonomy" id="2825162"/>
    <lineage>
        <taxon>Viruses</taxon>
        <taxon>Duplodnaviria</taxon>
        <taxon>Heunggongvirae</taxon>
        <taxon>Uroviricota</taxon>
        <taxon>Caudoviricetes</taxon>
    </lineage>
</organism>
<reference evidence="1" key="1">
    <citation type="journal article" date="2021" name="Proc. Natl. Acad. Sci. U.S.A.">
        <title>A Catalog of Tens of Thousands of Viruses from Human Metagenomes Reveals Hidden Associations with Chronic Diseases.</title>
        <authorList>
            <person name="Tisza M.J."/>
            <person name="Buck C.B."/>
        </authorList>
    </citation>
    <scope>NUCLEOTIDE SEQUENCE</scope>
    <source>
        <strain evidence="1">CtjhW4</strain>
    </source>
</reference>
<sequence>MKKLLRNYANSLLHLCLLLLRNRKQQTINLAL</sequence>